<evidence type="ECO:0000256" key="1">
    <source>
        <dbReference type="ARBA" id="ARBA00006534"/>
    </source>
</evidence>
<keyword evidence="5" id="KW-0224">Dipeptidase</keyword>
<dbReference type="EMBL" id="JACBZY010000001">
    <property type="protein sequence ID" value="NYG97418.1"/>
    <property type="molecule type" value="Genomic_DNA"/>
</dbReference>
<dbReference type="InterPro" id="IPR029062">
    <property type="entry name" value="Class_I_gatase-like"/>
</dbReference>
<dbReference type="GO" id="GO:0016805">
    <property type="term" value="F:dipeptidase activity"/>
    <property type="evidence" value="ECO:0007669"/>
    <property type="project" value="UniProtKB-KW"/>
</dbReference>
<evidence type="ECO:0000313" key="6">
    <source>
        <dbReference type="Proteomes" id="UP000553888"/>
    </source>
</evidence>
<proteinExistence type="inferred from homology"/>
<dbReference type="RefSeq" id="WP_179564056.1">
    <property type="nucleotide sequence ID" value="NZ_JACBZY010000001.1"/>
</dbReference>
<keyword evidence="3 5" id="KW-0378">Hydrolase</keyword>
<dbReference type="EC" id="3.4.13.21" evidence="5"/>
<organism evidence="5 6">
    <name type="scientific">Schumannella luteola</name>
    <dbReference type="NCBI Taxonomy" id="472059"/>
    <lineage>
        <taxon>Bacteria</taxon>
        <taxon>Bacillati</taxon>
        <taxon>Actinomycetota</taxon>
        <taxon>Actinomycetes</taxon>
        <taxon>Micrococcales</taxon>
        <taxon>Microbacteriaceae</taxon>
        <taxon>Schumannella</taxon>
    </lineage>
</organism>
<dbReference type="GO" id="GO:0008236">
    <property type="term" value="F:serine-type peptidase activity"/>
    <property type="evidence" value="ECO:0007669"/>
    <property type="project" value="UniProtKB-KW"/>
</dbReference>
<dbReference type="InterPro" id="IPR005320">
    <property type="entry name" value="Peptidase_S51"/>
</dbReference>
<keyword evidence="4" id="KW-0720">Serine protease</keyword>
<dbReference type="AlphaFoldDB" id="A0A852YE73"/>
<dbReference type="SUPFAM" id="SSF52317">
    <property type="entry name" value="Class I glutamine amidotransferase-like"/>
    <property type="match status" value="1"/>
</dbReference>
<reference evidence="5 6" key="1">
    <citation type="submission" date="2020-07" db="EMBL/GenBank/DDBJ databases">
        <title>Sequencing the genomes of 1000 actinobacteria strains.</title>
        <authorList>
            <person name="Klenk H.-P."/>
        </authorList>
    </citation>
    <scope>NUCLEOTIDE SEQUENCE [LARGE SCALE GENOMIC DNA]</scope>
    <source>
        <strain evidence="5 6">DSM 23141</strain>
    </source>
</reference>
<dbReference type="PANTHER" id="PTHR20842">
    <property type="entry name" value="PROTEASE S51 ALPHA-ASPARTYL DIPEPTIDASE"/>
    <property type="match status" value="1"/>
</dbReference>
<dbReference type="Proteomes" id="UP000553888">
    <property type="component" value="Unassembled WGS sequence"/>
</dbReference>
<comment type="caution">
    <text evidence="5">The sequence shown here is derived from an EMBL/GenBank/DDBJ whole genome shotgun (WGS) entry which is preliminary data.</text>
</comment>
<evidence type="ECO:0000256" key="3">
    <source>
        <dbReference type="ARBA" id="ARBA00022801"/>
    </source>
</evidence>
<evidence type="ECO:0000256" key="4">
    <source>
        <dbReference type="ARBA" id="ARBA00022825"/>
    </source>
</evidence>
<dbReference type="PANTHER" id="PTHR20842:SF0">
    <property type="entry name" value="ALPHA-ASPARTYL DIPEPTIDASE"/>
    <property type="match status" value="1"/>
</dbReference>
<name>A0A852YE73_9MICO</name>
<evidence type="ECO:0000313" key="5">
    <source>
        <dbReference type="EMBL" id="NYG97418.1"/>
    </source>
</evidence>
<keyword evidence="2" id="KW-0645">Protease</keyword>
<protein>
    <submittedName>
        <fullName evidence="5">Dipeptidase E</fullName>
        <ecNumber evidence="5">3.4.13.21</ecNumber>
    </submittedName>
</protein>
<evidence type="ECO:0000256" key="2">
    <source>
        <dbReference type="ARBA" id="ARBA00022670"/>
    </source>
</evidence>
<accession>A0A852YE73</accession>
<dbReference type="Gene3D" id="3.40.50.880">
    <property type="match status" value="1"/>
</dbReference>
<dbReference type="Pfam" id="PF03575">
    <property type="entry name" value="Peptidase_S51"/>
    <property type="match status" value="1"/>
</dbReference>
<sequence length="234" mass="25535">MRLMLCSGLVHEGPTLDALVGLLGKPIAESRIVVVIDAMLPFPGDKSTMLGHLDELKALGWAELDILTLFSGPSSGIEQRLRDADVIFGYGGTNHWLAHAWRASGLAPVLRELLDEKVYVGFSAGSMIFSRRHAEVVDAFDDHEEVRMLGLDQIDGGVGPALPLVDWMLLPHLGADFFPHATDEWAAEAAAKFPVPLWFLDDDSALIVRDPDTDPEPVGGHWLRFADGELVDAH</sequence>
<dbReference type="GO" id="GO:0006508">
    <property type="term" value="P:proteolysis"/>
    <property type="evidence" value="ECO:0007669"/>
    <property type="project" value="UniProtKB-KW"/>
</dbReference>
<keyword evidence="6" id="KW-1185">Reference proteome</keyword>
<comment type="similarity">
    <text evidence="1">Belongs to the peptidase S51 family.</text>
</comment>
<gene>
    <name evidence="5" type="ORF">BJ979_000044</name>
</gene>